<evidence type="ECO:0000256" key="4">
    <source>
        <dbReference type="ARBA" id="ARBA00023163"/>
    </source>
</evidence>
<dbReference type="Proteomes" id="UP000033588">
    <property type="component" value="Unassembled WGS sequence"/>
</dbReference>
<dbReference type="Gene3D" id="3.40.190.10">
    <property type="entry name" value="Periplasmic binding protein-like II"/>
    <property type="match status" value="2"/>
</dbReference>
<dbReference type="GO" id="GO:0006351">
    <property type="term" value="P:DNA-templated transcription"/>
    <property type="evidence" value="ECO:0007669"/>
    <property type="project" value="TreeGrafter"/>
</dbReference>
<dbReference type="CDD" id="cd08432">
    <property type="entry name" value="PBP2_GcdR_TrpI_HvrB_AmpR_like"/>
    <property type="match status" value="1"/>
</dbReference>
<evidence type="ECO:0000256" key="2">
    <source>
        <dbReference type="ARBA" id="ARBA00023015"/>
    </source>
</evidence>
<dbReference type="PANTHER" id="PTHR30537:SF74">
    <property type="entry name" value="HTH-TYPE TRANSCRIPTIONAL REGULATOR TRPI"/>
    <property type="match status" value="1"/>
</dbReference>
<dbReference type="Pfam" id="PF03466">
    <property type="entry name" value="LysR_substrate"/>
    <property type="match status" value="1"/>
</dbReference>
<dbReference type="InterPro" id="IPR000847">
    <property type="entry name" value="LysR_HTH_N"/>
</dbReference>
<evidence type="ECO:0000313" key="6">
    <source>
        <dbReference type="EMBL" id="KJZ49389.1"/>
    </source>
</evidence>
<proteinExistence type="inferred from homology"/>
<dbReference type="InterPro" id="IPR058163">
    <property type="entry name" value="LysR-type_TF_proteobact-type"/>
</dbReference>
<dbReference type="SUPFAM" id="SSF46785">
    <property type="entry name" value="Winged helix' DNA-binding domain"/>
    <property type="match status" value="1"/>
</dbReference>
<protein>
    <submittedName>
        <fullName evidence="6">LysR family transcriptional regulator</fullName>
    </submittedName>
</protein>
<evidence type="ECO:0000313" key="7">
    <source>
        <dbReference type="Proteomes" id="UP000033588"/>
    </source>
</evidence>
<comment type="similarity">
    <text evidence="1">Belongs to the LysR transcriptional regulatory family.</text>
</comment>
<dbReference type="GO" id="GO:0043565">
    <property type="term" value="F:sequence-specific DNA binding"/>
    <property type="evidence" value="ECO:0007669"/>
    <property type="project" value="TreeGrafter"/>
</dbReference>
<dbReference type="Pfam" id="PF00126">
    <property type="entry name" value="HTH_1"/>
    <property type="match status" value="1"/>
</dbReference>
<feature type="domain" description="HTH lysR-type" evidence="5">
    <location>
        <begin position="4"/>
        <end position="61"/>
    </location>
</feature>
<dbReference type="Gene3D" id="1.10.10.10">
    <property type="entry name" value="Winged helix-like DNA-binding domain superfamily/Winged helix DNA-binding domain"/>
    <property type="match status" value="1"/>
</dbReference>
<dbReference type="RefSeq" id="WP_046038197.1">
    <property type="nucleotide sequence ID" value="NZ_LACC01000008.1"/>
</dbReference>
<evidence type="ECO:0000256" key="1">
    <source>
        <dbReference type="ARBA" id="ARBA00009437"/>
    </source>
</evidence>
<dbReference type="InterPro" id="IPR005119">
    <property type="entry name" value="LysR_subst-bd"/>
</dbReference>
<dbReference type="GO" id="GO:0003700">
    <property type="term" value="F:DNA-binding transcription factor activity"/>
    <property type="evidence" value="ECO:0007669"/>
    <property type="project" value="InterPro"/>
</dbReference>
<dbReference type="PANTHER" id="PTHR30537">
    <property type="entry name" value="HTH-TYPE TRANSCRIPTIONAL REGULATOR"/>
    <property type="match status" value="1"/>
</dbReference>
<dbReference type="InterPro" id="IPR036390">
    <property type="entry name" value="WH_DNA-bd_sf"/>
</dbReference>
<comment type="caution">
    <text evidence="6">The sequence shown here is derived from an EMBL/GenBank/DDBJ whole genome shotgun (WGS) entry which is preliminary data.</text>
</comment>
<dbReference type="InterPro" id="IPR036388">
    <property type="entry name" value="WH-like_DNA-bd_sf"/>
</dbReference>
<name>A0A0F4TZ75_PSEFL</name>
<keyword evidence="2" id="KW-0805">Transcription regulation</keyword>
<keyword evidence="3" id="KW-0238">DNA-binding</keyword>
<keyword evidence="4" id="KW-0804">Transcription</keyword>
<dbReference type="PATRIC" id="fig|294.132.peg.5599"/>
<accession>A0A0F4TZ75</accession>
<dbReference type="SUPFAM" id="SSF53850">
    <property type="entry name" value="Periplasmic binding protein-like II"/>
    <property type="match status" value="1"/>
</dbReference>
<dbReference type="PROSITE" id="PS50931">
    <property type="entry name" value="HTH_LYSR"/>
    <property type="match status" value="1"/>
</dbReference>
<dbReference type="AlphaFoldDB" id="A0A0F4TZ75"/>
<evidence type="ECO:0000256" key="3">
    <source>
        <dbReference type="ARBA" id="ARBA00023125"/>
    </source>
</evidence>
<organism evidence="6 7">
    <name type="scientific">Pseudomonas fluorescens</name>
    <dbReference type="NCBI Taxonomy" id="294"/>
    <lineage>
        <taxon>Bacteria</taxon>
        <taxon>Pseudomonadati</taxon>
        <taxon>Pseudomonadota</taxon>
        <taxon>Gammaproteobacteria</taxon>
        <taxon>Pseudomonadales</taxon>
        <taxon>Pseudomonadaceae</taxon>
        <taxon>Pseudomonas</taxon>
    </lineage>
</organism>
<reference evidence="6 7" key="1">
    <citation type="submission" date="2015-03" db="EMBL/GenBank/DDBJ databases">
        <title>Comparative genomics of Pseudomonas insights into diversity of traits involved in vanlence and defense.</title>
        <authorList>
            <person name="Qin Y."/>
        </authorList>
    </citation>
    <scope>NUCLEOTIDE SEQUENCE [LARGE SCALE GENOMIC DNA]</scope>
    <source>
        <strain evidence="6 7">C8</strain>
    </source>
</reference>
<gene>
    <name evidence="6" type="ORF">VC35_05145</name>
</gene>
<dbReference type="OrthoDB" id="5526340at2"/>
<evidence type="ECO:0000259" key="5">
    <source>
        <dbReference type="PROSITE" id="PS50931"/>
    </source>
</evidence>
<sequence length="300" mass="33881">MPLPPLHAFRVFECVARLGHVGAAAAELHVTAGAVSQQIRALQRSLGIDLFYKQGRFLVLTERGLALQRSVARGIGEITEGVRQISEAYFQEPATKVLTISTEPIFGAAWLMPKLFAFRAEHPHIHLRVITADDISEVDWRRADIAVLYDAPTWEGFWWRPLQSLHMFPVCCPQLLRGPRALKQPSDLIHHRLLHEDDGAQWRRWLLEARLPYPGDADVHLEDFGIALQAARDGYGVALSDEINSLRDLDEGRLVQPFALKVPTGMDYFCICNEESRDIPEIALLIDWLIEQAKVVPAYP</sequence>
<dbReference type="EMBL" id="LACC01000008">
    <property type="protein sequence ID" value="KJZ49389.1"/>
    <property type="molecule type" value="Genomic_DNA"/>
</dbReference>